<reference evidence="2" key="1">
    <citation type="journal article" date="2011" name="PLoS Genet.">
        <title>Genomic analysis of the necrotrophic fungal pathogens Sclerotinia sclerotiorum and Botrytis cinerea.</title>
        <authorList>
            <person name="Amselem J."/>
            <person name="Cuomo C.A."/>
            <person name="van Kan J.A."/>
            <person name="Viaud M."/>
            <person name="Benito E.P."/>
            <person name="Couloux A."/>
            <person name="Coutinho P.M."/>
            <person name="de Vries R.P."/>
            <person name="Dyer P.S."/>
            <person name="Fillinger S."/>
            <person name="Fournier E."/>
            <person name="Gout L."/>
            <person name="Hahn M."/>
            <person name="Kohn L."/>
            <person name="Lapalu N."/>
            <person name="Plummer K.M."/>
            <person name="Pradier J.M."/>
            <person name="Quevillon E."/>
            <person name="Sharon A."/>
            <person name="Simon A."/>
            <person name="ten Have A."/>
            <person name="Tudzynski B."/>
            <person name="Tudzynski P."/>
            <person name="Wincker P."/>
            <person name="Andrew M."/>
            <person name="Anthouard V."/>
            <person name="Beever R.E."/>
            <person name="Beffa R."/>
            <person name="Benoit I."/>
            <person name="Bouzid O."/>
            <person name="Brault B."/>
            <person name="Chen Z."/>
            <person name="Choquer M."/>
            <person name="Collemare J."/>
            <person name="Cotton P."/>
            <person name="Danchin E.G."/>
            <person name="Da Silva C."/>
            <person name="Gautier A."/>
            <person name="Giraud C."/>
            <person name="Giraud T."/>
            <person name="Gonzalez C."/>
            <person name="Grossetete S."/>
            <person name="Guldener U."/>
            <person name="Henrissat B."/>
            <person name="Howlett B.J."/>
            <person name="Kodira C."/>
            <person name="Kretschmer M."/>
            <person name="Lappartient A."/>
            <person name="Leroch M."/>
            <person name="Levis C."/>
            <person name="Mauceli E."/>
            <person name="Neuveglise C."/>
            <person name="Oeser B."/>
            <person name="Pearson M."/>
            <person name="Poulain J."/>
            <person name="Poussereau N."/>
            <person name="Quesneville H."/>
            <person name="Rascle C."/>
            <person name="Schumacher J."/>
            <person name="Segurens B."/>
            <person name="Sexton A."/>
            <person name="Silva E."/>
            <person name="Sirven C."/>
            <person name="Soanes D.M."/>
            <person name="Talbot N.J."/>
            <person name="Templeton M."/>
            <person name="Yandava C."/>
            <person name="Yarden O."/>
            <person name="Zeng Q."/>
            <person name="Rollins J.A."/>
            <person name="Lebrun M.H."/>
            <person name="Dickman M."/>
        </authorList>
    </citation>
    <scope>NUCLEOTIDE SEQUENCE [LARGE SCALE GENOMIC DNA]</scope>
    <source>
        <strain evidence="2">T4</strain>
    </source>
</reference>
<dbReference type="HOGENOM" id="CLU_2096504_0_0_1"/>
<protein>
    <submittedName>
        <fullName evidence="1">Uncharacterized protein</fullName>
    </submittedName>
</protein>
<proteinExistence type="predicted"/>
<organism evidence="1 2">
    <name type="scientific">Botryotinia fuckeliana (strain T4)</name>
    <name type="common">Noble rot fungus</name>
    <name type="synonym">Botrytis cinerea</name>
    <dbReference type="NCBI Taxonomy" id="999810"/>
    <lineage>
        <taxon>Eukaryota</taxon>
        <taxon>Fungi</taxon>
        <taxon>Dikarya</taxon>
        <taxon>Ascomycota</taxon>
        <taxon>Pezizomycotina</taxon>
        <taxon>Leotiomycetes</taxon>
        <taxon>Helotiales</taxon>
        <taxon>Sclerotiniaceae</taxon>
        <taxon>Botrytis</taxon>
    </lineage>
</organism>
<dbReference type="InParanoid" id="G2Y8D6"/>
<evidence type="ECO:0000313" key="2">
    <source>
        <dbReference type="Proteomes" id="UP000008177"/>
    </source>
</evidence>
<evidence type="ECO:0000313" key="1">
    <source>
        <dbReference type="EMBL" id="CCD48864.1"/>
    </source>
</evidence>
<gene>
    <name evidence="1" type="ORF">BofuT4_P032740.1</name>
</gene>
<sequence length="116" mass="13127">MLLHQPLLRQIKPRSNTLLHRSLPQLNPRMPTILLPLPPPQQAILLLPTPNPLLPSNRNTHLPQISLIDPLILAANILSPSIHHRPSNPNPMPLPPRFLLRKHITPTIHKRAPTQL</sequence>
<dbReference type="AlphaFoldDB" id="G2Y8D6"/>
<dbReference type="Proteomes" id="UP000008177">
    <property type="component" value="Unplaced contigs"/>
</dbReference>
<accession>G2Y8D6</accession>
<dbReference type="EMBL" id="FQ790297">
    <property type="protein sequence ID" value="CCD48864.1"/>
    <property type="molecule type" value="Genomic_DNA"/>
</dbReference>
<name>G2Y8D6_BOTF4</name>